<dbReference type="PANTHER" id="PTHR36180">
    <property type="entry name" value="DNA-BINDING PROTEIN-RELATED-RELATED"/>
    <property type="match status" value="1"/>
</dbReference>
<proteinExistence type="predicted"/>
<reference evidence="2" key="1">
    <citation type="submission" date="2021-05" db="EMBL/GenBank/DDBJ databases">
        <authorList>
            <person name="Pietrasiak N."/>
            <person name="Ward R."/>
            <person name="Stajich J.E."/>
            <person name="Kurbessoian T."/>
        </authorList>
    </citation>
    <scope>NUCLEOTIDE SEQUENCE</scope>
    <source>
        <strain evidence="2">HA4357-MV3</strain>
    </source>
</reference>
<organism evidence="2 3">
    <name type="scientific">Pelatocladus maniniholoensis HA4357-MV3</name>
    <dbReference type="NCBI Taxonomy" id="1117104"/>
    <lineage>
        <taxon>Bacteria</taxon>
        <taxon>Bacillati</taxon>
        <taxon>Cyanobacteriota</taxon>
        <taxon>Cyanophyceae</taxon>
        <taxon>Nostocales</taxon>
        <taxon>Nostocaceae</taxon>
        <taxon>Pelatocladus</taxon>
    </lineage>
</organism>
<feature type="domain" description="Bro-N" evidence="1">
    <location>
        <begin position="1"/>
        <end position="102"/>
    </location>
</feature>
<dbReference type="SMART" id="SM01040">
    <property type="entry name" value="Bro-N"/>
    <property type="match status" value="1"/>
</dbReference>
<dbReference type="AlphaFoldDB" id="A0A9E3HAG1"/>
<dbReference type="PANTHER" id="PTHR36180:SF2">
    <property type="entry name" value="BRO FAMILY PROTEIN"/>
    <property type="match status" value="1"/>
</dbReference>
<evidence type="ECO:0000313" key="2">
    <source>
        <dbReference type="EMBL" id="MBW4433999.1"/>
    </source>
</evidence>
<evidence type="ECO:0000313" key="3">
    <source>
        <dbReference type="Proteomes" id="UP000813215"/>
    </source>
</evidence>
<protein>
    <submittedName>
        <fullName evidence="2">Phage antirepressor KilAC domain-containing protein</fullName>
    </submittedName>
</protein>
<reference evidence="2" key="2">
    <citation type="journal article" date="2022" name="Microbiol. Resour. Announc.">
        <title>Metagenome Sequencing to Explore Phylogenomics of Terrestrial Cyanobacteria.</title>
        <authorList>
            <person name="Ward R.D."/>
            <person name="Stajich J.E."/>
            <person name="Johansen J.R."/>
            <person name="Huntemann M."/>
            <person name="Clum A."/>
            <person name="Foster B."/>
            <person name="Foster B."/>
            <person name="Roux S."/>
            <person name="Palaniappan K."/>
            <person name="Varghese N."/>
            <person name="Mukherjee S."/>
            <person name="Reddy T.B.K."/>
            <person name="Daum C."/>
            <person name="Copeland A."/>
            <person name="Chen I.A."/>
            <person name="Ivanova N.N."/>
            <person name="Kyrpides N.C."/>
            <person name="Shapiro N."/>
            <person name="Eloe-Fadrosh E.A."/>
            <person name="Pietrasiak N."/>
        </authorList>
    </citation>
    <scope>NUCLEOTIDE SEQUENCE</scope>
    <source>
        <strain evidence="2">HA4357-MV3</strain>
    </source>
</reference>
<accession>A0A9E3HAG1</accession>
<evidence type="ECO:0000259" key="1">
    <source>
        <dbReference type="PROSITE" id="PS51750"/>
    </source>
</evidence>
<dbReference type="Pfam" id="PF02498">
    <property type="entry name" value="Bro-N"/>
    <property type="match status" value="1"/>
</dbReference>
<dbReference type="GO" id="GO:0003677">
    <property type="term" value="F:DNA binding"/>
    <property type="evidence" value="ECO:0007669"/>
    <property type="project" value="InterPro"/>
</dbReference>
<dbReference type="Pfam" id="PF03374">
    <property type="entry name" value="ANT"/>
    <property type="match status" value="1"/>
</dbReference>
<dbReference type="Proteomes" id="UP000813215">
    <property type="component" value="Unassembled WGS sequence"/>
</dbReference>
<name>A0A9E3HAG1_9NOST</name>
<dbReference type="InterPro" id="IPR003497">
    <property type="entry name" value="BRO_N_domain"/>
</dbReference>
<gene>
    <name evidence="2" type="ORF">KME28_20370</name>
</gene>
<dbReference type="PROSITE" id="PS51750">
    <property type="entry name" value="BRO_N"/>
    <property type="match status" value="1"/>
</dbReference>
<dbReference type="InterPro" id="IPR005039">
    <property type="entry name" value="Ant_C"/>
</dbReference>
<sequence length="231" mass="26244">MSAIMPFVYDGFEVRVVLIDDELWFVGKDVAGVLGYVKPENAIATHVDQEDKTTTPKQGGGFYSLINESGLYALVFGSRLESAKKFKKWVTSEVLPTIRKTGSYGKPKDLLVQLQEASKNEIIVKFLEAGIVIKNLQEEVEQKTQEVKQKEQKIEEQAPKVFLADQYISTDGLTTFTNFCKDLNLPVNKFCQYLRDYKYYYKKSARRGEPPAVGINYVRCKPLQALLNHQA</sequence>
<comment type="caution">
    <text evidence="2">The sequence shown here is derived from an EMBL/GenBank/DDBJ whole genome shotgun (WGS) entry which is preliminary data.</text>
</comment>
<dbReference type="EMBL" id="JAHHHW010000119">
    <property type="protein sequence ID" value="MBW4433999.1"/>
    <property type="molecule type" value="Genomic_DNA"/>
</dbReference>